<reference evidence="2 3" key="1">
    <citation type="journal article" date="2016" name="Genome Biol. Evol.">
        <title>Divergent and convergent evolution of fungal pathogenicity.</title>
        <authorList>
            <person name="Shang Y."/>
            <person name="Xiao G."/>
            <person name="Zheng P."/>
            <person name="Cen K."/>
            <person name="Zhan S."/>
            <person name="Wang C."/>
        </authorList>
    </citation>
    <scope>NUCLEOTIDE SEQUENCE [LARGE SCALE GENOMIC DNA]</scope>
    <source>
        <strain evidence="2 3">RCEF 264</strain>
    </source>
</reference>
<feature type="compositionally biased region" description="Basic and acidic residues" evidence="1">
    <location>
        <begin position="126"/>
        <end position="144"/>
    </location>
</feature>
<protein>
    <submittedName>
        <fullName evidence="2">Uncharacterized protein</fullName>
    </submittedName>
</protein>
<gene>
    <name evidence="2" type="ORF">SPI_00078</name>
</gene>
<dbReference type="EMBL" id="AZHD01000001">
    <property type="protein sequence ID" value="OAA67883.1"/>
    <property type="molecule type" value="Genomic_DNA"/>
</dbReference>
<dbReference type="Proteomes" id="UP000076874">
    <property type="component" value="Unassembled WGS sequence"/>
</dbReference>
<evidence type="ECO:0000313" key="2">
    <source>
        <dbReference type="EMBL" id="OAA67883.1"/>
    </source>
</evidence>
<evidence type="ECO:0000256" key="1">
    <source>
        <dbReference type="SAM" id="MobiDB-lite"/>
    </source>
</evidence>
<comment type="caution">
    <text evidence="2">The sequence shown here is derived from an EMBL/GenBank/DDBJ whole genome shotgun (WGS) entry which is preliminary data.</text>
</comment>
<evidence type="ECO:0000313" key="3">
    <source>
        <dbReference type="Proteomes" id="UP000076874"/>
    </source>
</evidence>
<feature type="region of interest" description="Disordered" evidence="1">
    <location>
        <begin position="126"/>
        <end position="195"/>
    </location>
</feature>
<organism evidence="2 3">
    <name type="scientific">Niveomyces insectorum RCEF 264</name>
    <dbReference type="NCBI Taxonomy" id="1081102"/>
    <lineage>
        <taxon>Eukaryota</taxon>
        <taxon>Fungi</taxon>
        <taxon>Dikarya</taxon>
        <taxon>Ascomycota</taxon>
        <taxon>Pezizomycotina</taxon>
        <taxon>Sordariomycetes</taxon>
        <taxon>Hypocreomycetidae</taxon>
        <taxon>Hypocreales</taxon>
        <taxon>Cordycipitaceae</taxon>
        <taxon>Niveomyces</taxon>
    </lineage>
</organism>
<feature type="region of interest" description="Disordered" evidence="1">
    <location>
        <begin position="281"/>
        <end position="311"/>
    </location>
</feature>
<sequence length="335" mass="36620">MASSFHRTSSPILTMSSQSAHQIPLDKPLMMHPSSSFNYASSWEQSLENNIASISRGRKRSRDEAAVNLDAPEKAPPAIEPVQEDEDEWEYGPGMVLIKKTSGYVRDASSQSGTWLEEQAAAQEALRKEEALAEQRRHAQERPSLRSHKSSRLDLTANLASRDASTHSNRASPKRDLGDSTPRTLEAGSGGSGSQPVIDDFTLHLGIGWSRLGEDEHIQAAARGWARYIENHYPITEPKILLESRGLESYLVEAGEGYFLFAEDLRQGRLVSSDPQRALTNLKSSPPVFDGDHTMSASSSGTPRPTEAEPLPVVPAVATATTAVPSFLEADMEMN</sequence>
<keyword evidence="3" id="KW-1185">Reference proteome</keyword>
<dbReference type="AlphaFoldDB" id="A0A167ZT88"/>
<name>A0A167ZT88_9HYPO</name>
<dbReference type="OrthoDB" id="5359669at2759"/>
<proteinExistence type="predicted"/>
<feature type="region of interest" description="Disordered" evidence="1">
    <location>
        <begin position="54"/>
        <end position="87"/>
    </location>
</feature>
<accession>A0A167ZT88</accession>